<reference evidence="1 2" key="1">
    <citation type="submission" date="2019-05" db="EMBL/GenBank/DDBJ databases">
        <title>Emergence of the Ug99 lineage of the wheat stem rust pathogen through somatic hybridization.</title>
        <authorList>
            <person name="Li F."/>
            <person name="Upadhyaya N.M."/>
            <person name="Sperschneider J."/>
            <person name="Matny O."/>
            <person name="Nguyen-Phuc H."/>
            <person name="Mago R."/>
            <person name="Raley C."/>
            <person name="Miller M.E."/>
            <person name="Silverstein K.A.T."/>
            <person name="Henningsen E."/>
            <person name="Hirsch C.D."/>
            <person name="Visser B."/>
            <person name="Pretorius Z.A."/>
            <person name="Steffenson B.J."/>
            <person name="Schwessinger B."/>
            <person name="Dodds P.N."/>
            <person name="Figueroa M."/>
        </authorList>
    </citation>
    <scope>NUCLEOTIDE SEQUENCE [LARGE SCALE GENOMIC DNA]</scope>
    <source>
        <strain evidence="1 2">Ug99</strain>
    </source>
</reference>
<accession>A0A5B0PP31</accession>
<dbReference type="AlphaFoldDB" id="A0A5B0PP31"/>
<proteinExistence type="predicted"/>
<protein>
    <submittedName>
        <fullName evidence="1">Uncharacterized protein</fullName>
    </submittedName>
</protein>
<sequence>MLCLLAGRMLAITIPMNIGEPKLHSKNVTLITVAIRCPKRSGPYKLTNLVAFVD</sequence>
<gene>
    <name evidence="1" type="ORF">PGTUg99_016546</name>
</gene>
<dbReference type="EMBL" id="VDEP01000337">
    <property type="protein sequence ID" value="KAA1102563.1"/>
    <property type="molecule type" value="Genomic_DNA"/>
</dbReference>
<name>A0A5B0PP31_PUCGR</name>
<dbReference type="Proteomes" id="UP000325313">
    <property type="component" value="Unassembled WGS sequence"/>
</dbReference>
<comment type="caution">
    <text evidence="1">The sequence shown here is derived from an EMBL/GenBank/DDBJ whole genome shotgun (WGS) entry which is preliminary data.</text>
</comment>
<evidence type="ECO:0000313" key="2">
    <source>
        <dbReference type="Proteomes" id="UP000325313"/>
    </source>
</evidence>
<evidence type="ECO:0000313" key="1">
    <source>
        <dbReference type="EMBL" id="KAA1102563.1"/>
    </source>
</evidence>
<organism evidence="1 2">
    <name type="scientific">Puccinia graminis f. sp. tritici</name>
    <dbReference type="NCBI Taxonomy" id="56615"/>
    <lineage>
        <taxon>Eukaryota</taxon>
        <taxon>Fungi</taxon>
        <taxon>Dikarya</taxon>
        <taxon>Basidiomycota</taxon>
        <taxon>Pucciniomycotina</taxon>
        <taxon>Pucciniomycetes</taxon>
        <taxon>Pucciniales</taxon>
        <taxon>Pucciniaceae</taxon>
        <taxon>Puccinia</taxon>
    </lineage>
</organism>